<dbReference type="SUPFAM" id="SSF52374">
    <property type="entry name" value="Nucleotidylyl transferase"/>
    <property type="match status" value="1"/>
</dbReference>
<dbReference type="InterPro" id="IPR004821">
    <property type="entry name" value="Cyt_trans-like"/>
</dbReference>
<dbReference type="AlphaFoldDB" id="A0A448YIV4"/>
<dbReference type="PANTHER" id="PTHR10695">
    <property type="entry name" value="DEPHOSPHO-COA KINASE-RELATED"/>
    <property type="match status" value="1"/>
</dbReference>
<dbReference type="STRING" id="13370.A0A448YIV4"/>
<name>A0A448YIV4_BRENA</name>
<reference evidence="2 3" key="1">
    <citation type="submission" date="2018-12" db="EMBL/GenBank/DDBJ databases">
        <authorList>
            <person name="Tiukova I."/>
            <person name="Dainat J."/>
        </authorList>
    </citation>
    <scope>NUCLEOTIDE SEQUENCE [LARGE SCALE GENOMIC DNA]</scope>
</reference>
<evidence type="ECO:0000259" key="1">
    <source>
        <dbReference type="Pfam" id="PF01467"/>
    </source>
</evidence>
<evidence type="ECO:0000313" key="3">
    <source>
        <dbReference type="Proteomes" id="UP000290900"/>
    </source>
</evidence>
<proteinExistence type="predicted"/>
<dbReference type="InterPro" id="IPR014729">
    <property type="entry name" value="Rossmann-like_a/b/a_fold"/>
</dbReference>
<dbReference type="NCBIfam" id="NF001985">
    <property type="entry name" value="PRK00777.1"/>
    <property type="match status" value="1"/>
</dbReference>
<feature type="domain" description="Cytidyltransferase-like" evidence="1">
    <location>
        <begin position="148"/>
        <end position="290"/>
    </location>
</feature>
<organism evidence="2 3">
    <name type="scientific">Brettanomyces naardenensis</name>
    <name type="common">Yeast</name>
    <dbReference type="NCBI Taxonomy" id="13370"/>
    <lineage>
        <taxon>Eukaryota</taxon>
        <taxon>Fungi</taxon>
        <taxon>Dikarya</taxon>
        <taxon>Ascomycota</taxon>
        <taxon>Saccharomycotina</taxon>
        <taxon>Pichiomycetes</taxon>
        <taxon>Pichiales</taxon>
        <taxon>Pichiaceae</taxon>
        <taxon>Brettanomyces</taxon>
    </lineage>
</organism>
<protein>
    <submittedName>
        <fullName evidence="2">DEKNAAC101699</fullName>
    </submittedName>
</protein>
<accession>A0A448YIV4</accession>
<dbReference type="GO" id="GO:0004140">
    <property type="term" value="F:dephospho-CoA kinase activity"/>
    <property type="evidence" value="ECO:0007669"/>
    <property type="project" value="TreeGrafter"/>
</dbReference>
<dbReference type="OrthoDB" id="330671at2759"/>
<sequence length="299" mass="33874">MSYKDPILLITRSEIEDQSLLSALIRKALAQVAPSSRLYIQILYNYDSLNPLIEELITVYDTARKYNDELNPIGVYALFGDNYLNLFECCKWSAILYHSQDTLQQFQNKSHLETVQLTDLNNVYDRSYSLDDGTTLAGRKNEYHTVAVGGTFDHLHDGHKILLTASAFLARSILIVGVTGPKLLVNKKFAEYLESYEERVSSVTNFVKLVKFDLRIDIYQINDVCGPTAQINEIDALVVSLETASGGDYINNVRKEKGFKQLDICVIGVIGTNPDEDDKFKDKLSSTHLRMLEAQKRQM</sequence>
<dbReference type="GO" id="GO:0015937">
    <property type="term" value="P:coenzyme A biosynthetic process"/>
    <property type="evidence" value="ECO:0007669"/>
    <property type="project" value="TreeGrafter"/>
</dbReference>
<dbReference type="InParanoid" id="A0A448YIV4"/>
<dbReference type="Proteomes" id="UP000290900">
    <property type="component" value="Unassembled WGS sequence"/>
</dbReference>
<evidence type="ECO:0000313" key="2">
    <source>
        <dbReference type="EMBL" id="VEU20874.1"/>
    </source>
</evidence>
<dbReference type="Gene3D" id="3.40.50.620">
    <property type="entry name" value="HUPs"/>
    <property type="match status" value="1"/>
</dbReference>
<gene>
    <name evidence="2" type="ORF">BRENAR_LOCUS1609</name>
</gene>
<dbReference type="EMBL" id="CAACVR010000007">
    <property type="protein sequence ID" value="VEU20874.1"/>
    <property type="molecule type" value="Genomic_DNA"/>
</dbReference>
<dbReference type="Pfam" id="PF01467">
    <property type="entry name" value="CTP_transf_like"/>
    <property type="match status" value="1"/>
</dbReference>
<keyword evidence="3" id="KW-1185">Reference proteome</keyword>
<dbReference type="PANTHER" id="PTHR10695:SF46">
    <property type="entry name" value="BIFUNCTIONAL COENZYME A SYNTHASE-RELATED"/>
    <property type="match status" value="1"/>
</dbReference>
<dbReference type="FunCoup" id="A0A448YIV4">
    <property type="interactions" value="166"/>
</dbReference>